<evidence type="ECO:0008006" key="4">
    <source>
        <dbReference type="Google" id="ProtNLM"/>
    </source>
</evidence>
<evidence type="ECO:0000313" key="3">
    <source>
        <dbReference type="Proteomes" id="UP001550535"/>
    </source>
</evidence>
<evidence type="ECO:0000256" key="1">
    <source>
        <dbReference type="SAM" id="MobiDB-lite"/>
    </source>
</evidence>
<proteinExistence type="predicted"/>
<reference evidence="2 3" key="1">
    <citation type="submission" date="2024-06" db="EMBL/GenBank/DDBJ databases">
        <title>The Natural Products Discovery Center: Release of the First 8490 Sequenced Strains for Exploring Actinobacteria Biosynthetic Diversity.</title>
        <authorList>
            <person name="Kalkreuter E."/>
            <person name="Kautsar S.A."/>
            <person name="Yang D."/>
            <person name="Bader C.D."/>
            <person name="Teijaro C.N."/>
            <person name="Fluegel L."/>
            <person name="Davis C.M."/>
            <person name="Simpson J.R."/>
            <person name="Lauterbach L."/>
            <person name="Steele A.D."/>
            <person name="Gui C."/>
            <person name="Meng S."/>
            <person name="Li G."/>
            <person name="Viehrig K."/>
            <person name="Ye F."/>
            <person name="Su P."/>
            <person name="Kiefer A.F."/>
            <person name="Nichols A."/>
            <person name="Cepeda A.J."/>
            <person name="Yan W."/>
            <person name="Fan B."/>
            <person name="Jiang Y."/>
            <person name="Adhikari A."/>
            <person name="Zheng C.-J."/>
            <person name="Schuster L."/>
            <person name="Cowan T.M."/>
            <person name="Smanski M.J."/>
            <person name="Chevrette M.G."/>
            <person name="De Carvalho L.P.S."/>
            <person name="Shen B."/>
        </authorList>
    </citation>
    <scope>NUCLEOTIDE SEQUENCE [LARGE SCALE GENOMIC DNA]</scope>
    <source>
        <strain evidence="2 3">NPDC019434</strain>
    </source>
</reference>
<protein>
    <recommendedName>
        <fullName evidence="4">DNA primase</fullName>
    </recommendedName>
</protein>
<gene>
    <name evidence="2" type="ORF">ABZ507_15260</name>
</gene>
<organism evidence="2 3">
    <name type="scientific">Nocardia niwae</name>
    <dbReference type="NCBI Taxonomy" id="626084"/>
    <lineage>
        <taxon>Bacteria</taxon>
        <taxon>Bacillati</taxon>
        <taxon>Actinomycetota</taxon>
        <taxon>Actinomycetes</taxon>
        <taxon>Mycobacteriales</taxon>
        <taxon>Nocardiaceae</taxon>
        <taxon>Nocardia</taxon>
    </lineage>
</organism>
<name>A0ABV2XB91_9NOCA</name>
<feature type="compositionally biased region" description="Acidic residues" evidence="1">
    <location>
        <begin position="113"/>
        <end position="201"/>
    </location>
</feature>
<feature type="compositionally biased region" description="Basic and acidic residues" evidence="1">
    <location>
        <begin position="225"/>
        <end position="237"/>
    </location>
</feature>
<dbReference type="EMBL" id="JBEYBR010000035">
    <property type="protein sequence ID" value="MEU2123167.1"/>
    <property type="molecule type" value="Genomic_DNA"/>
</dbReference>
<evidence type="ECO:0000313" key="2">
    <source>
        <dbReference type="EMBL" id="MEU2123167.1"/>
    </source>
</evidence>
<comment type="caution">
    <text evidence="2">The sequence shown here is derived from an EMBL/GenBank/DDBJ whole genome shotgun (WGS) entry which is preliminary data.</text>
</comment>
<sequence length="259" mass="28394">MKGGGRIALGVGIGYLLGRTRKMRFAMSLAGAAMARRSAGTPGGLLERGTELLRSTPELTRITDTVRDELVGAVRSAAVTAASNRIDALSNRLQQGTTLLADQGREGSRATDSDEDEYEDESSEYDEGGREDEEQTPDNELEDDYEDDQDRMADNELEDEDEDDQDRTPDNELEDEDEDEDEEQTPDDEKDADQGAAEDDTERPAARTRSRRSSTAARRAASSRSADRSSDSADRKPSGTGGRRSRAEAGQAPVRRTRR</sequence>
<dbReference type="Proteomes" id="UP001550535">
    <property type="component" value="Unassembled WGS sequence"/>
</dbReference>
<accession>A0ABV2XB91</accession>
<feature type="region of interest" description="Disordered" evidence="1">
    <location>
        <begin position="97"/>
        <end position="259"/>
    </location>
</feature>
<keyword evidence="3" id="KW-1185">Reference proteome</keyword>
<feature type="compositionally biased region" description="Low complexity" evidence="1">
    <location>
        <begin position="213"/>
        <end position="224"/>
    </location>
</feature>
<feature type="compositionally biased region" description="Basic and acidic residues" evidence="1">
    <location>
        <begin position="103"/>
        <end position="112"/>
    </location>
</feature>
<dbReference type="RefSeq" id="WP_357991695.1">
    <property type="nucleotide sequence ID" value="NZ_JBEYBR010000035.1"/>
</dbReference>